<proteinExistence type="predicted"/>
<dbReference type="SMART" id="SM00047">
    <property type="entry name" value="LYZ2"/>
    <property type="match status" value="1"/>
</dbReference>
<accession>A0A6J5Q954</accession>
<evidence type="ECO:0000259" key="3">
    <source>
        <dbReference type="SMART" id="SM00047"/>
    </source>
</evidence>
<organism evidence="4">
    <name type="scientific">uncultured Caudovirales phage</name>
    <dbReference type="NCBI Taxonomy" id="2100421"/>
    <lineage>
        <taxon>Viruses</taxon>
        <taxon>Duplodnaviria</taxon>
        <taxon>Heunggongvirae</taxon>
        <taxon>Uroviricota</taxon>
        <taxon>Caudoviricetes</taxon>
        <taxon>Peduoviridae</taxon>
        <taxon>Maltschvirus</taxon>
        <taxon>Maltschvirus maltsch</taxon>
    </lineage>
</organism>
<keyword evidence="1" id="KW-0378">Hydrolase</keyword>
<dbReference type="InterPro" id="IPR002901">
    <property type="entry name" value="MGlyc_endo_b_GlcNAc-like_dom"/>
</dbReference>
<protein>
    <submittedName>
        <fullName evidence="4">FlgJ Muramidase (Flagellum-specific)</fullName>
    </submittedName>
</protein>
<dbReference type="InterPro" id="IPR051056">
    <property type="entry name" value="Glycosyl_Hydrolase_73"/>
</dbReference>
<feature type="compositionally biased region" description="Polar residues" evidence="2">
    <location>
        <begin position="467"/>
        <end position="479"/>
    </location>
</feature>
<name>A0A6J5Q954_9CAUD</name>
<feature type="region of interest" description="Disordered" evidence="2">
    <location>
        <begin position="188"/>
        <end position="249"/>
    </location>
</feature>
<dbReference type="EMBL" id="LR797022">
    <property type="protein sequence ID" value="CAB4181260.1"/>
    <property type="molecule type" value="Genomic_DNA"/>
</dbReference>
<feature type="compositionally biased region" description="Polar residues" evidence="2">
    <location>
        <begin position="489"/>
        <end position="509"/>
    </location>
</feature>
<feature type="compositionally biased region" description="Polar residues" evidence="2">
    <location>
        <begin position="154"/>
        <end position="170"/>
    </location>
</feature>
<feature type="region of interest" description="Disordered" evidence="2">
    <location>
        <begin position="450"/>
        <end position="533"/>
    </location>
</feature>
<dbReference type="PANTHER" id="PTHR33308:SF9">
    <property type="entry name" value="PEPTIDOGLYCAN HYDROLASE FLGJ"/>
    <property type="match status" value="1"/>
</dbReference>
<dbReference type="Pfam" id="PF01832">
    <property type="entry name" value="Glucosaminidase"/>
    <property type="match status" value="1"/>
</dbReference>
<feature type="compositionally biased region" description="Gly residues" evidence="2">
    <location>
        <begin position="225"/>
        <end position="249"/>
    </location>
</feature>
<sequence>MADNLRALAKQSWDSVFAEAYPKLANMIRSINEEMDRTLQDSRRELRSAAIGIEGFSEKLIATKSSISSLVKSQESINSYLLSLHDNWQDSGSSDNNSSMTKNILSKAAPAAGAVATRSPMGFGLKALLALTGVAGAAGIANALKTDENETKQDASQTNSESQSGNPLSSLMASDSIRFVADKIIFKSSSQEGQGGQESAPSSSMGGGGSQSSGGTPDVDRTRSAGGGGQSRGSGGGGGGGFSPMEMGGGGGMFGGGILGGGGMGSQSSFLVPGRNSRAAQSRAMQSNYSFDATQVGGRSNVTPSVSQGEYYNKMYSAVYEAAKERGIPNPEVVASLGAAQTSLETGYGKHMVGNNAFGIKGSGSAGSVNANTQEFVNGRMVGMKQNFRAYDDVTQSAGDFVDMMLKNPKRYGGVLNATTVEEAIAAQARSGYATDPAYGSKLKSINSKFTGAPPSTDVVNKPVPNTPTTGSNINQASIESKVDKEKQQTASLEINNLVSQSPSSQSGEKTPEQPSGKDVGVNHRLGRLITAS</sequence>
<reference evidence="4" key="1">
    <citation type="submission" date="2020-05" db="EMBL/GenBank/DDBJ databases">
        <authorList>
            <person name="Chiriac C."/>
            <person name="Salcher M."/>
            <person name="Ghai R."/>
            <person name="Kavagutti S V."/>
        </authorList>
    </citation>
    <scope>NUCLEOTIDE SEQUENCE</scope>
</reference>
<evidence type="ECO:0000256" key="2">
    <source>
        <dbReference type="SAM" id="MobiDB-lite"/>
    </source>
</evidence>
<dbReference type="Gene3D" id="1.10.530.10">
    <property type="match status" value="1"/>
</dbReference>
<feature type="region of interest" description="Disordered" evidence="2">
    <location>
        <begin position="148"/>
        <end position="170"/>
    </location>
</feature>
<dbReference type="GO" id="GO:0004040">
    <property type="term" value="F:amidase activity"/>
    <property type="evidence" value="ECO:0007669"/>
    <property type="project" value="InterPro"/>
</dbReference>
<dbReference type="PANTHER" id="PTHR33308">
    <property type="entry name" value="PEPTIDOGLYCAN HYDROLASE FLGJ"/>
    <property type="match status" value="1"/>
</dbReference>
<evidence type="ECO:0000313" key="4">
    <source>
        <dbReference type="EMBL" id="CAB4181260.1"/>
    </source>
</evidence>
<feature type="domain" description="Mannosyl-glycoprotein endo-beta-N-acetylglucosamidase-like" evidence="3">
    <location>
        <begin position="309"/>
        <end position="456"/>
    </location>
</feature>
<gene>
    <name evidence="4" type="ORF">UFOVP1071_20</name>
</gene>
<feature type="compositionally biased region" description="Low complexity" evidence="2">
    <location>
        <begin position="188"/>
        <end position="204"/>
    </location>
</feature>
<evidence type="ECO:0000256" key="1">
    <source>
        <dbReference type="ARBA" id="ARBA00022801"/>
    </source>
</evidence>